<proteinExistence type="predicted"/>
<name>A0A4P7XFD1_9ALTE</name>
<protein>
    <submittedName>
        <fullName evidence="2">Uncharacterized protein</fullName>
    </submittedName>
</protein>
<accession>A0A4P7XFD1</accession>
<dbReference type="KEGG" id="hmi:soil367_01980"/>
<dbReference type="EMBL" id="CP031093">
    <property type="protein sequence ID" value="QCF24822.1"/>
    <property type="molecule type" value="Genomic_DNA"/>
</dbReference>
<evidence type="ECO:0000313" key="3">
    <source>
        <dbReference type="Proteomes" id="UP000298049"/>
    </source>
</evidence>
<reference evidence="2 3" key="1">
    <citation type="submission" date="2018-07" db="EMBL/GenBank/DDBJ databases">
        <title>Marsedoiliclastica nanhaica gen. nov. sp. nov., a novel marine hydrocarbonoclastic bacterium isolated from an in-situ enriched hydrocarbon-degrading consortium in deep-sea sediment.</title>
        <authorList>
            <person name="Dong C."/>
            <person name="Ma T."/>
            <person name="Liu R."/>
            <person name="Shao Z."/>
        </authorList>
    </citation>
    <scope>NUCLEOTIDE SEQUENCE [LARGE SCALE GENOMIC DNA]</scope>
    <source>
        <strain evidence="3">soil36-7</strain>
    </source>
</reference>
<gene>
    <name evidence="2" type="ORF">soil367_01980</name>
</gene>
<dbReference type="RefSeq" id="WP_136546410.1">
    <property type="nucleotide sequence ID" value="NZ_CP031093.1"/>
</dbReference>
<dbReference type="AlphaFoldDB" id="A0A4P7XFD1"/>
<keyword evidence="3" id="KW-1185">Reference proteome</keyword>
<evidence type="ECO:0000313" key="2">
    <source>
        <dbReference type="EMBL" id="QCF24822.1"/>
    </source>
</evidence>
<feature type="region of interest" description="Disordered" evidence="1">
    <location>
        <begin position="1"/>
        <end position="20"/>
    </location>
</feature>
<organism evidence="2 3">
    <name type="scientific">Hydrocarboniclastica marina</name>
    <dbReference type="NCBI Taxonomy" id="2259620"/>
    <lineage>
        <taxon>Bacteria</taxon>
        <taxon>Pseudomonadati</taxon>
        <taxon>Pseudomonadota</taxon>
        <taxon>Gammaproteobacteria</taxon>
        <taxon>Alteromonadales</taxon>
        <taxon>Alteromonadaceae</taxon>
        <taxon>Hydrocarboniclastica</taxon>
    </lineage>
</organism>
<dbReference type="Proteomes" id="UP000298049">
    <property type="component" value="Chromosome"/>
</dbReference>
<dbReference type="OrthoDB" id="6371097at2"/>
<sequence>MKEDDEDAQVNPGTAKAPPIIKAGCGIRFDPDQLAEDTGFDFSGAAKLKKLLAQKAKKDDTPQD</sequence>
<evidence type="ECO:0000256" key="1">
    <source>
        <dbReference type="SAM" id="MobiDB-lite"/>
    </source>
</evidence>